<protein>
    <recommendedName>
        <fullName evidence="4">Transglycosylase associated protein</fullName>
    </recommendedName>
</protein>
<dbReference type="EMBL" id="AANZ01000008">
    <property type="protein sequence ID" value="EAQ80489.1"/>
    <property type="molecule type" value="Genomic_DNA"/>
</dbReference>
<dbReference type="OrthoDB" id="280949at2"/>
<feature type="transmembrane region" description="Helical" evidence="1">
    <location>
        <begin position="31"/>
        <end position="49"/>
    </location>
</feature>
<comment type="caution">
    <text evidence="2">The sequence shown here is derived from an EMBL/GenBank/DDBJ whole genome shotgun (WGS) entry which is preliminary data.</text>
</comment>
<sequence length="93" mass="9417">MTLFEILLFLIVAAICGGVARSLAGGANGGCFVSIAVAFVGSMLGGKLAQYTGMPEPLPIEIGGVQLPIVWSIIGGALFVAALRLISGAGRRE</sequence>
<gene>
    <name evidence="2" type="ORF">DSM3645_14125</name>
</gene>
<organism evidence="2 3">
    <name type="scientific">Blastopirellula marina DSM 3645</name>
    <dbReference type="NCBI Taxonomy" id="314230"/>
    <lineage>
        <taxon>Bacteria</taxon>
        <taxon>Pseudomonadati</taxon>
        <taxon>Planctomycetota</taxon>
        <taxon>Planctomycetia</taxon>
        <taxon>Pirellulales</taxon>
        <taxon>Pirellulaceae</taxon>
        <taxon>Blastopirellula</taxon>
    </lineage>
</organism>
<evidence type="ECO:0008006" key="4">
    <source>
        <dbReference type="Google" id="ProtNLM"/>
    </source>
</evidence>
<keyword evidence="1" id="KW-1133">Transmembrane helix</keyword>
<name>A3ZS36_9BACT</name>
<accession>A3ZS36</accession>
<dbReference type="HOGENOM" id="CLU_2409956_0_0_0"/>
<dbReference type="AlphaFoldDB" id="A3ZS36"/>
<keyword evidence="1" id="KW-0472">Membrane</keyword>
<reference evidence="2 3" key="1">
    <citation type="submission" date="2006-02" db="EMBL/GenBank/DDBJ databases">
        <authorList>
            <person name="Amann R."/>
            <person name="Ferriera S."/>
            <person name="Johnson J."/>
            <person name="Kravitz S."/>
            <person name="Halpern A."/>
            <person name="Remington K."/>
            <person name="Beeson K."/>
            <person name="Tran B."/>
            <person name="Rogers Y.-H."/>
            <person name="Friedman R."/>
            <person name="Venter J.C."/>
        </authorList>
    </citation>
    <scope>NUCLEOTIDE SEQUENCE [LARGE SCALE GENOMIC DNA]</scope>
    <source>
        <strain evidence="2 3">DSM 3645</strain>
    </source>
</reference>
<feature type="transmembrane region" description="Helical" evidence="1">
    <location>
        <begin position="6"/>
        <end position="24"/>
    </location>
</feature>
<proteinExistence type="predicted"/>
<dbReference type="STRING" id="314230.DSM3645_14125"/>
<evidence type="ECO:0000256" key="1">
    <source>
        <dbReference type="SAM" id="Phobius"/>
    </source>
</evidence>
<dbReference type="RefSeq" id="WP_002650723.1">
    <property type="nucleotide sequence ID" value="NZ_CH672376.1"/>
</dbReference>
<dbReference type="Proteomes" id="UP000004358">
    <property type="component" value="Unassembled WGS sequence"/>
</dbReference>
<evidence type="ECO:0000313" key="2">
    <source>
        <dbReference type="EMBL" id="EAQ80489.1"/>
    </source>
</evidence>
<evidence type="ECO:0000313" key="3">
    <source>
        <dbReference type="Proteomes" id="UP000004358"/>
    </source>
</evidence>
<feature type="transmembrane region" description="Helical" evidence="1">
    <location>
        <begin position="69"/>
        <end position="87"/>
    </location>
</feature>
<keyword evidence="1" id="KW-0812">Transmembrane</keyword>